<proteinExistence type="predicted"/>
<organism evidence="2">
    <name type="scientific">Arion vulgaris</name>
    <dbReference type="NCBI Taxonomy" id="1028688"/>
    <lineage>
        <taxon>Eukaryota</taxon>
        <taxon>Metazoa</taxon>
        <taxon>Spiralia</taxon>
        <taxon>Lophotrochozoa</taxon>
        <taxon>Mollusca</taxon>
        <taxon>Gastropoda</taxon>
        <taxon>Heterobranchia</taxon>
        <taxon>Euthyneura</taxon>
        <taxon>Panpulmonata</taxon>
        <taxon>Eupulmonata</taxon>
        <taxon>Stylommatophora</taxon>
        <taxon>Helicina</taxon>
        <taxon>Arionoidea</taxon>
        <taxon>Arionidae</taxon>
        <taxon>Arion</taxon>
    </lineage>
</organism>
<evidence type="ECO:0000313" key="1">
    <source>
        <dbReference type="EMBL" id="CEK86686.1"/>
    </source>
</evidence>
<reference evidence="2" key="1">
    <citation type="submission" date="2014-12" db="EMBL/GenBank/DDBJ databases">
        <title>Insight into the proteome of Arion vulgaris.</title>
        <authorList>
            <person name="Aradska J."/>
            <person name="Bulat T."/>
            <person name="Smidak R."/>
            <person name="Sarate P."/>
            <person name="Gangsoo J."/>
            <person name="Sialana F."/>
            <person name="Bilban M."/>
            <person name="Lubec G."/>
        </authorList>
    </citation>
    <scope>NUCLEOTIDE SEQUENCE</scope>
    <source>
        <tissue evidence="2">Skin</tissue>
    </source>
</reference>
<dbReference type="AlphaFoldDB" id="A0A0B7B0X3"/>
<dbReference type="EMBL" id="HACG01039823">
    <property type="protein sequence ID" value="CEK86688.1"/>
    <property type="molecule type" value="Transcribed_RNA"/>
</dbReference>
<accession>A0A0B7B0X3</accession>
<dbReference type="EMBL" id="HACG01039821">
    <property type="protein sequence ID" value="CEK86686.1"/>
    <property type="molecule type" value="Transcribed_RNA"/>
</dbReference>
<protein>
    <submittedName>
        <fullName evidence="2">Uncharacterized protein</fullName>
    </submittedName>
</protein>
<name>A0A0B7B0X3_9EUPU</name>
<evidence type="ECO:0000313" key="2">
    <source>
        <dbReference type="EMBL" id="CEK86688.1"/>
    </source>
</evidence>
<sequence>MPDKLIPKQLTYDELEGGRCSVSGHKNRFIDTLKVSLECFDKDTTYWESLAQDCQMWRYNNTRGTSIAENRCAVEV</sequence>
<gene>
    <name evidence="2" type="primary">ORF155201</name>
    <name evidence="1" type="synonym">ORF155193</name>
</gene>